<protein>
    <submittedName>
        <fullName evidence="2">Uncharacterized protein</fullName>
    </submittedName>
</protein>
<keyword evidence="1" id="KW-0812">Transmembrane</keyword>
<feature type="transmembrane region" description="Helical" evidence="1">
    <location>
        <begin position="56"/>
        <end position="75"/>
    </location>
</feature>
<dbReference type="AlphaFoldDB" id="A0AAW8NIY4"/>
<feature type="transmembrane region" description="Helical" evidence="1">
    <location>
        <begin position="27"/>
        <end position="44"/>
    </location>
</feature>
<organism evidence="2 4">
    <name type="scientific">Shewanella fidelis</name>
    <dbReference type="NCBI Taxonomy" id="173509"/>
    <lineage>
        <taxon>Bacteria</taxon>
        <taxon>Pseudomonadati</taxon>
        <taxon>Pseudomonadota</taxon>
        <taxon>Gammaproteobacteria</taxon>
        <taxon>Alteromonadales</taxon>
        <taxon>Shewanellaceae</taxon>
        <taxon>Shewanella</taxon>
    </lineage>
</organism>
<sequence length="107" mass="12009">MINLLVFCAIVVFYFWSKESEISPVEAMFALGFYAIYIVVYLFVPPFANASSTQMGLLYGLVPAVSVSAVLFPHFNQQSPEIVTRCLGWIGLALVFAILLCFKIFVW</sequence>
<dbReference type="Proteomes" id="UP001259340">
    <property type="component" value="Unassembled WGS sequence"/>
</dbReference>
<feature type="transmembrane region" description="Helical" evidence="1">
    <location>
        <begin position="87"/>
        <end position="106"/>
    </location>
</feature>
<reference evidence="2" key="2">
    <citation type="submission" date="2022-11" db="EMBL/GenBank/DDBJ databases">
        <title>Prophages regulate Shewanella fidelis motility and biofilm formation: implications for gut colonization dynamics in Ciona robusta.</title>
        <authorList>
            <person name="Natarajan O."/>
            <person name="Gibboney S.L."/>
            <person name="Young M.N."/>
            <person name="Lim S.J."/>
            <person name="Pluta N."/>
            <person name="Atkinson C.G.F."/>
            <person name="Leigh B.A."/>
            <person name="Liberti A."/>
            <person name="Kees E."/>
            <person name="Breitbart M."/>
            <person name="Gralnick J."/>
            <person name="Dishaw L.J."/>
        </authorList>
    </citation>
    <scope>NUCLEOTIDE SEQUENCE</scope>
    <source>
        <strain evidence="2">3313</strain>
    </source>
</reference>
<comment type="caution">
    <text evidence="2">The sequence shown here is derived from an EMBL/GenBank/DDBJ whole genome shotgun (WGS) entry which is preliminary data.</text>
</comment>
<dbReference type="Proteomes" id="UP001271263">
    <property type="component" value="Unassembled WGS sequence"/>
</dbReference>
<evidence type="ECO:0000313" key="2">
    <source>
        <dbReference type="EMBL" id="MDR8523153.1"/>
    </source>
</evidence>
<evidence type="ECO:0000313" key="3">
    <source>
        <dbReference type="EMBL" id="MDW4824294.1"/>
    </source>
</evidence>
<evidence type="ECO:0000313" key="4">
    <source>
        <dbReference type="Proteomes" id="UP001259340"/>
    </source>
</evidence>
<dbReference type="RefSeq" id="WP_310654244.1">
    <property type="nucleotide sequence ID" value="NZ_JAPMLA010000003.1"/>
</dbReference>
<evidence type="ECO:0000313" key="5">
    <source>
        <dbReference type="Proteomes" id="UP001271263"/>
    </source>
</evidence>
<accession>A0AAW8NIY4</accession>
<name>A0AAW8NIY4_9GAMM</name>
<reference evidence="3 5" key="1">
    <citation type="journal article" date="2022" name="bioRxiv">
        <title>Prophages regulate Shewanella fidelis 3313 motility and biofilm formation: implications for gut colonization dynamics in Ciona robusta.</title>
        <authorList>
            <person name="Natarajan O."/>
            <person name="Gibboney S.L."/>
            <person name="Young M.N."/>
            <person name="Lim S.J."/>
            <person name="Pluta N."/>
            <person name="Atkinson C.G."/>
            <person name="Leigh B.A."/>
            <person name="Liberti A."/>
            <person name="Kees E.D."/>
            <person name="Breitbart M."/>
            <person name="Gralnick J.A."/>
            <person name="Dishaw L.J."/>
        </authorList>
    </citation>
    <scope>NUCLEOTIDE SEQUENCE [LARGE SCALE GENOMIC DNA]</scope>
    <source>
        <strain evidence="3 5">JG4066</strain>
    </source>
</reference>
<proteinExistence type="predicted"/>
<dbReference type="EMBL" id="JAPMLE010000001">
    <property type="protein sequence ID" value="MDR8523153.1"/>
    <property type="molecule type" value="Genomic_DNA"/>
</dbReference>
<dbReference type="EMBL" id="JAPMLD010000003">
    <property type="protein sequence ID" value="MDW4824294.1"/>
    <property type="molecule type" value="Genomic_DNA"/>
</dbReference>
<evidence type="ECO:0000256" key="1">
    <source>
        <dbReference type="SAM" id="Phobius"/>
    </source>
</evidence>
<keyword evidence="1" id="KW-0472">Membrane</keyword>
<gene>
    <name evidence="2" type="ORF">OS133_05560</name>
    <name evidence="3" type="ORF">OS134_09520</name>
</gene>
<keyword evidence="5" id="KW-1185">Reference proteome</keyword>
<keyword evidence="1" id="KW-1133">Transmembrane helix</keyword>